<evidence type="ECO:0000313" key="2">
    <source>
        <dbReference type="Proteomes" id="UP000077628"/>
    </source>
</evidence>
<dbReference type="NCBIfam" id="TIGR02243">
    <property type="entry name" value="putative baseplate assembly protein"/>
    <property type="match status" value="1"/>
</dbReference>
<dbReference type="OrthoDB" id="9796131at2"/>
<name>A0A177NNI3_9GAMM</name>
<dbReference type="AlphaFoldDB" id="A0A177NNI3"/>
<comment type="caution">
    <text evidence="1">The sequence shown here is derived from an EMBL/GenBank/DDBJ whole genome shotgun (WGS) entry which is preliminary data.</text>
</comment>
<dbReference type="STRING" id="702114.A1355_03820"/>
<organism evidence="1 2">
    <name type="scientific">Methylomonas koyamae</name>
    <dbReference type="NCBI Taxonomy" id="702114"/>
    <lineage>
        <taxon>Bacteria</taxon>
        <taxon>Pseudomonadati</taxon>
        <taxon>Pseudomonadota</taxon>
        <taxon>Gammaproteobacteria</taxon>
        <taxon>Methylococcales</taxon>
        <taxon>Methylococcaceae</taxon>
        <taxon>Methylomonas</taxon>
    </lineage>
</organism>
<evidence type="ECO:0008006" key="3">
    <source>
        <dbReference type="Google" id="ProtNLM"/>
    </source>
</evidence>
<accession>A0A177NNI3</accession>
<dbReference type="RefSeq" id="WP_064027779.1">
    <property type="nucleotide sequence ID" value="NZ_LUUK01000155.1"/>
</dbReference>
<keyword evidence="2" id="KW-1185">Reference proteome</keyword>
<dbReference type="Proteomes" id="UP000077628">
    <property type="component" value="Unassembled WGS sequence"/>
</dbReference>
<proteinExistence type="predicted"/>
<dbReference type="EMBL" id="LUUK01000155">
    <property type="protein sequence ID" value="OAI19638.1"/>
    <property type="molecule type" value="Genomic_DNA"/>
</dbReference>
<dbReference type="InterPro" id="IPR011749">
    <property type="entry name" value="CHP02243"/>
</dbReference>
<evidence type="ECO:0000313" key="1">
    <source>
        <dbReference type="EMBL" id="OAI19638.1"/>
    </source>
</evidence>
<sequence>MSASALLCREDSRRALVRASESLNGFDYLEVGDDQLSLTVFFLRKAPDHLDAANLRIVGGERITGIRVVSVEIVRDEDPERDDYMLVGLDRYGDFSNYRLCAVALDEQGRPTERSMPGFDPRYASLEFNFKVACGGDIDCKPAQDCAASAAELPEINYLAKDYASFRQLIYDRLALVLPDWRERHVPDLGVTLVELLAYVGDHLSYYQDAVATEAYLDTARRRISVRRHARLVDYRLHEGCNARAWVCLEVSQDLAVESADVFFITAFDSGDDTALLKAEDLPQTLPQPYLVYEPLLVPAKQTLHWYAEHNAIDFYTWGDAKCCLLKGATSATLLDPGIESRQLRLQVCDVLIFEEVLGPHTGNRADADPKHRHPVRLIAVEEGVDPLTGRFIVDIRWSRADALPFALCLSAVKDEDCSPLTGVSVARGNVVLVDHGETVTETLEVVPGSWHWPDCDDCGVREPTALPLRFRPRLSKPELTHVQPLPACRQPDPCGAQPLVIAASGLADQDVRLALPWLALTETDLGACDTPEVWSAQADLLNSNAGDRHFTVEIDDDAVAWLRFGDGQQGRMPKPGTRFAARYRTGNGPAGLVGAETITRIVFRNRFPSGATLSVRNPLPAQGGVAAEPVAQARLLAPHAFRQVLQRAVTCDDYAQIVMRDFAAEVQKAAATLRWTGSGYRVLVVVDAYAASADCRSLLCRIDRHLRSYRRIGHDLEVVAALQVPLALILKVCVRPGFLQSQIKASLQTMFSNRVLADGQRGFFHPDNLSFGDGVYLSRIVAAAQKVAGVAGVEVSELRRLFEAADDAIATGVLTLAPLEIARLDNDKGFPEHGLLTLNMEGGR</sequence>
<gene>
    <name evidence="1" type="ORF">A1355_03820</name>
</gene>
<reference evidence="2" key="1">
    <citation type="submission" date="2016-03" db="EMBL/GenBank/DDBJ databases">
        <authorList>
            <person name="Heylen K."/>
            <person name="De Vos P."/>
            <person name="Vekeman B."/>
        </authorList>
    </citation>
    <scope>NUCLEOTIDE SEQUENCE [LARGE SCALE GENOMIC DNA]</scope>
    <source>
        <strain evidence="2">R-45383</strain>
    </source>
</reference>
<protein>
    <recommendedName>
        <fullName evidence="3">Baseplate assembly protein</fullName>
    </recommendedName>
</protein>